<proteinExistence type="predicted"/>
<dbReference type="Proteomes" id="UP000297245">
    <property type="component" value="Unassembled WGS sequence"/>
</dbReference>
<name>A0A4S8LLF8_DENBC</name>
<sequence>MDNRQVNPAKPGSVLSLTVIQDQFKAVGMVYDTLTTFLNQSFNSSQAVTGFMNEQDNIFMQILRYASKEVPGLETFLRSTPAPIPISSNPPAALFNNSAILAGTRVNFPAPQASTSLNPLPACLNHALPPKPSVAIASNGKCNRH</sequence>
<protein>
    <submittedName>
        <fullName evidence="1">Uncharacterized protein</fullName>
    </submittedName>
</protein>
<reference evidence="1 2" key="1">
    <citation type="journal article" date="2019" name="Nat. Ecol. Evol.">
        <title>Megaphylogeny resolves global patterns of mushroom evolution.</title>
        <authorList>
            <person name="Varga T."/>
            <person name="Krizsan K."/>
            <person name="Foldi C."/>
            <person name="Dima B."/>
            <person name="Sanchez-Garcia M."/>
            <person name="Sanchez-Ramirez S."/>
            <person name="Szollosi G.J."/>
            <person name="Szarkandi J.G."/>
            <person name="Papp V."/>
            <person name="Albert L."/>
            <person name="Andreopoulos W."/>
            <person name="Angelini C."/>
            <person name="Antonin V."/>
            <person name="Barry K.W."/>
            <person name="Bougher N.L."/>
            <person name="Buchanan P."/>
            <person name="Buyck B."/>
            <person name="Bense V."/>
            <person name="Catcheside P."/>
            <person name="Chovatia M."/>
            <person name="Cooper J."/>
            <person name="Damon W."/>
            <person name="Desjardin D."/>
            <person name="Finy P."/>
            <person name="Geml J."/>
            <person name="Haridas S."/>
            <person name="Hughes K."/>
            <person name="Justo A."/>
            <person name="Karasinski D."/>
            <person name="Kautmanova I."/>
            <person name="Kiss B."/>
            <person name="Kocsube S."/>
            <person name="Kotiranta H."/>
            <person name="LaButti K.M."/>
            <person name="Lechner B.E."/>
            <person name="Liimatainen K."/>
            <person name="Lipzen A."/>
            <person name="Lukacs Z."/>
            <person name="Mihaltcheva S."/>
            <person name="Morgado L.N."/>
            <person name="Niskanen T."/>
            <person name="Noordeloos M.E."/>
            <person name="Ohm R.A."/>
            <person name="Ortiz-Santana B."/>
            <person name="Ovrebo C."/>
            <person name="Racz N."/>
            <person name="Riley R."/>
            <person name="Savchenko A."/>
            <person name="Shiryaev A."/>
            <person name="Soop K."/>
            <person name="Spirin V."/>
            <person name="Szebenyi C."/>
            <person name="Tomsovsky M."/>
            <person name="Tulloss R.E."/>
            <person name="Uehling J."/>
            <person name="Grigoriev I.V."/>
            <person name="Vagvolgyi C."/>
            <person name="Papp T."/>
            <person name="Martin F.M."/>
            <person name="Miettinen O."/>
            <person name="Hibbett D.S."/>
            <person name="Nagy L.G."/>
        </authorList>
    </citation>
    <scope>NUCLEOTIDE SEQUENCE [LARGE SCALE GENOMIC DNA]</scope>
    <source>
        <strain evidence="1 2">CBS 962.96</strain>
    </source>
</reference>
<gene>
    <name evidence="1" type="ORF">K435DRAFT_864688</name>
</gene>
<evidence type="ECO:0000313" key="1">
    <source>
        <dbReference type="EMBL" id="THU90027.1"/>
    </source>
</evidence>
<evidence type="ECO:0000313" key="2">
    <source>
        <dbReference type="Proteomes" id="UP000297245"/>
    </source>
</evidence>
<keyword evidence="2" id="KW-1185">Reference proteome</keyword>
<accession>A0A4S8LLF8</accession>
<organism evidence="1 2">
    <name type="scientific">Dendrothele bispora (strain CBS 962.96)</name>
    <dbReference type="NCBI Taxonomy" id="1314807"/>
    <lineage>
        <taxon>Eukaryota</taxon>
        <taxon>Fungi</taxon>
        <taxon>Dikarya</taxon>
        <taxon>Basidiomycota</taxon>
        <taxon>Agaricomycotina</taxon>
        <taxon>Agaricomycetes</taxon>
        <taxon>Agaricomycetidae</taxon>
        <taxon>Agaricales</taxon>
        <taxon>Agaricales incertae sedis</taxon>
        <taxon>Dendrothele</taxon>
    </lineage>
</organism>
<dbReference type="EMBL" id="ML179348">
    <property type="protein sequence ID" value="THU90027.1"/>
    <property type="molecule type" value="Genomic_DNA"/>
</dbReference>
<dbReference type="AlphaFoldDB" id="A0A4S8LLF8"/>